<keyword evidence="13" id="KW-1185">Reference proteome</keyword>
<evidence type="ECO:0000256" key="9">
    <source>
        <dbReference type="PROSITE-ProRule" id="PRU10141"/>
    </source>
</evidence>
<keyword evidence="3" id="KW-0808">Transferase</keyword>
<dbReference type="OrthoDB" id="539158at2759"/>
<dbReference type="GO" id="GO:0005737">
    <property type="term" value="C:cytoplasm"/>
    <property type="evidence" value="ECO:0007669"/>
    <property type="project" value="TreeGrafter"/>
</dbReference>
<evidence type="ECO:0000256" key="1">
    <source>
        <dbReference type="ARBA" id="ARBA00012513"/>
    </source>
</evidence>
<accession>A0A6A6QEM6</accession>
<comment type="catalytic activity">
    <reaction evidence="7">
        <text>L-threonyl-[protein] + ATP = O-phospho-L-threonyl-[protein] + ADP + H(+)</text>
        <dbReference type="Rhea" id="RHEA:46608"/>
        <dbReference type="Rhea" id="RHEA-COMP:11060"/>
        <dbReference type="Rhea" id="RHEA-COMP:11605"/>
        <dbReference type="ChEBI" id="CHEBI:15378"/>
        <dbReference type="ChEBI" id="CHEBI:30013"/>
        <dbReference type="ChEBI" id="CHEBI:30616"/>
        <dbReference type="ChEBI" id="CHEBI:61977"/>
        <dbReference type="ChEBI" id="CHEBI:456216"/>
        <dbReference type="EC" id="2.7.11.1"/>
    </reaction>
</comment>
<sequence length="553" mass="60982">MAPAPPGSQIAPLPTNLPFRIVSKTIGQGAYASIRKATPLNAPKPVIAIKFVNKEHAFKQGRLSPKQLAMEITLHKYLGKHQNIIHCLGNGEDPLWTWIAMELAEGGDLFDKIEADEGVGEDVAHFYFTQLIGAVSFMHSKGVAHRDIKPENVLLSGEGDLKLADFGLAALFKRDGKTRVCNTVCGSPPYIAPEILSGRRSKRPDVLDTGYVANISDIWSCGVVLFVLLVGNTPWDEPTRRSEEFKEYVDTNGRTTDELWTKLPQDIVSLLRGMLKLDPATRFTLDEIRTHPWFTRPNPFLNPSGTASNPVGLATQMLSSLRIDFNADPTPSQRAAASDSDAMDLDTVPESFPTRSHAVPLSATQPETPIADTPFDWERPPRLPIYDGISASQPVGAGASLAPVSQETLDRLSEDPCLSQFTQTPSVPLSLTQAARKFADILPTHSLARFLSPLPFALLLPLLAEALHRLGVPLPAFSPEQMQEWERDQEAWVRVKTVDGRKQGLNGHVVVERFGREMLEVRFVKASGDPLEWRRFFKKVVVLCREGVIVPSS</sequence>
<comment type="catalytic activity">
    <reaction evidence="8">
        <text>L-seryl-[protein] + ATP = O-phospho-L-seryl-[protein] + ADP + H(+)</text>
        <dbReference type="Rhea" id="RHEA:17989"/>
        <dbReference type="Rhea" id="RHEA-COMP:9863"/>
        <dbReference type="Rhea" id="RHEA-COMP:11604"/>
        <dbReference type="ChEBI" id="CHEBI:15378"/>
        <dbReference type="ChEBI" id="CHEBI:29999"/>
        <dbReference type="ChEBI" id="CHEBI:30616"/>
        <dbReference type="ChEBI" id="CHEBI:83421"/>
        <dbReference type="ChEBI" id="CHEBI:456216"/>
        <dbReference type="EC" id="2.7.11.1"/>
    </reaction>
</comment>
<dbReference type="PROSITE" id="PS50011">
    <property type="entry name" value="PROTEIN_KINASE_DOM"/>
    <property type="match status" value="1"/>
</dbReference>
<feature type="domain" description="Protein kinase" evidence="11">
    <location>
        <begin position="20"/>
        <end position="294"/>
    </location>
</feature>
<dbReference type="InterPro" id="IPR011009">
    <property type="entry name" value="Kinase-like_dom_sf"/>
</dbReference>
<organism evidence="12 13">
    <name type="scientific">Lophium mytilinum</name>
    <dbReference type="NCBI Taxonomy" id="390894"/>
    <lineage>
        <taxon>Eukaryota</taxon>
        <taxon>Fungi</taxon>
        <taxon>Dikarya</taxon>
        <taxon>Ascomycota</taxon>
        <taxon>Pezizomycotina</taxon>
        <taxon>Dothideomycetes</taxon>
        <taxon>Pleosporomycetidae</taxon>
        <taxon>Mytilinidiales</taxon>
        <taxon>Mytilinidiaceae</taxon>
        <taxon>Lophium</taxon>
    </lineage>
</organism>
<evidence type="ECO:0000313" key="13">
    <source>
        <dbReference type="Proteomes" id="UP000799750"/>
    </source>
</evidence>
<proteinExistence type="predicted"/>
<dbReference type="PROSITE" id="PS00108">
    <property type="entry name" value="PROTEIN_KINASE_ST"/>
    <property type="match status" value="1"/>
</dbReference>
<evidence type="ECO:0000256" key="8">
    <source>
        <dbReference type="ARBA" id="ARBA00048679"/>
    </source>
</evidence>
<dbReference type="GO" id="GO:0035861">
    <property type="term" value="C:site of double-strand break"/>
    <property type="evidence" value="ECO:0007669"/>
    <property type="project" value="TreeGrafter"/>
</dbReference>
<dbReference type="PANTHER" id="PTHR43895">
    <property type="entry name" value="CALCIUM/CALMODULIN-DEPENDENT PROTEIN KINASE KINASE-RELATED"/>
    <property type="match status" value="1"/>
</dbReference>
<dbReference type="GO" id="GO:0005524">
    <property type="term" value="F:ATP binding"/>
    <property type="evidence" value="ECO:0007669"/>
    <property type="project" value="UniProtKB-UniRule"/>
</dbReference>
<dbReference type="InterPro" id="IPR000719">
    <property type="entry name" value="Prot_kinase_dom"/>
</dbReference>
<dbReference type="Pfam" id="PF00069">
    <property type="entry name" value="Pkinase"/>
    <property type="match status" value="1"/>
</dbReference>
<dbReference type="PROSITE" id="PS00107">
    <property type="entry name" value="PROTEIN_KINASE_ATP"/>
    <property type="match status" value="1"/>
</dbReference>
<dbReference type="FunFam" id="1.10.510.10:FF:000692">
    <property type="entry name" value="Serine/threonine protein kinase, variant"/>
    <property type="match status" value="1"/>
</dbReference>
<evidence type="ECO:0000256" key="7">
    <source>
        <dbReference type="ARBA" id="ARBA00047899"/>
    </source>
</evidence>
<evidence type="ECO:0000313" key="12">
    <source>
        <dbReference type="EMBL" id="KAF2490732.1"/>
    </source>
</evidence>
<keyword evidence="5 12" id="KW-0418">Kinase</keyword>
<feature type="binding site" evidence="9">
    <location>
        <position position="50"/>
    </location>
    <ligand>
        <name>ATP</name>
        <dbReference type="ChEBI" id="CHEBI:30616"/>
    </ligand>
</feature>
<keyword evidence="2" id="KW-0723">Serine/threonine-protein kinase</keyword>
<keyword evidence="4 9" id="KW-0547">Nucleotide-binding</keyword>
<dbReference type="Gene3D" id="1.10.510.10">
    <property type="entry name" value="Transferase(Phosphotransferase) domain 1"/>
    <property type="match status" value="1"/>
</dbReference>
<dbReference type="EC" id="2.7.11.1" evidence="1"/>
<dbReference type="GO" id="GO:0004674">
    <property type="term" value="F:protein serine/threonine kinase activity"/>
    <property type="evidence" value="ECO:0007669"/>
    <property type="project" value="UniProtKB-KW"/>
</dbReference>
<dbReference type="EMBL" id="MU004196">
    <property type="protein sequence ID" value="KAF2490732.1"/>
    <property type="molecule type" value="Genomic_DNA"/>
</dbReference>
<evidence type="ECO:0000256" key="6">
    <source>
        <dbReference type="ARBA" id="ARBA00022840"/>
    </source>
</evidence>
<evidence type="ECO:0000256" key="5">
    <source>
        <dbReference type="ARBA" id="ARBA00022777"/>
    </source>
</evidence>
<feature type="region of interest" description="Disordered" evidence="10">
    <location>
        <begin position="325"/>
        <end position="344"/>
    </location>
</feature>
<reference evidence="12" key="1">
    <citation type="journal article" date="2020" name="Stud. Mycol.">
        <title>101 Dothideomycetes genomes: a test case for predicting lifestyles and emergence of pathogens.</title>
        <authorList>
            <person name="Haridas S."/>
            <person name="Albert R."/>
            <person name="Binder M."/>
            <person name="Bloem J."/>
            <person name="Labutti K."/>
            <person name="Salamov A."/>
            <person name="Andreopoulos B."/>
            <person name="Baker S."/>
            <person name="Barry K."/>
            <person name="Bills G."/>
            <person name="Bluhm B."/>
            <person name="Cannon C."/>
            <person name="Castanera R."/>
            <person name="Culley D."/>
            <person name="Daum C."/>
            <person name="Ezra D."/>
            <person name="Gonzalez J."/>
            <person name="Henrissat B."/>
            <person name="Kuo A."/>
            <person name="Liang C."/>
            <person name="Lipzen A."/>
            <person name="Lutzoni F."/>
            <person name="Magnuson J."/>
            <person name="Mondo S."/>
            <person name="Nolan M."/>
            <person name="Ohm R."/>
            <person name="Pangilinan J."/>
            <person name="Park H.-J."/>
            <person name="Ramirez L."/>
            <person name="Alfaro M."/>
            <person name="Sun H."/>
            <person name="Tritt A."/>
            <person name="Yoshinaga Y."/>
            <person name="Zwiers L.-H."/>
            <person name="Turgeon B."/>
            <person name="Goodwin S."/>
            <person name="Spatafora J."/>
            <person name="Crous P."/>
            <person name="Grigoriev I."/>
        </authorList>
    </citation>
    <scope>NUCLEOTIDE SEQUENCE</scope>
    <source>
        <strain evidence="12">CBS 269.34</strain>
    </source>
</reference>
<protein>
    <recommendedName>
        <fullName evidence="1">non-specific serine/threonine protein kinase</fullName>
        <ecNumber evidence="1">2.7.11.1</ecNumber>
    </recommendedName>
</protein>
<dbReference type="GO" id="GO:0005634">
    <property type="term" value="C:nucleus"/>
    <property type="evidence" value="ECO:0007669"/>
    <property type="project" value="TreeGrafter"/>
</dbReference>
<evidence type="ECO:0000256" key="10">
    <source>
        <dbReference type="SAM" id="MobiDB-lite"/>
    </source>
</evidence>
<dbReference type="InterPro" id="IPR017441">
    <property type="entry name" value="Protein_kinase_ATP_BS"/>
</dbReference>
<evidence type="ECO:0000259" key="11">
    <source>
        <dbReference type="PROSITE" id="PS50011"/>
    </source>
</evidence>
<gene>
    <name evidence="12" type="ORF">BU16DRAFT_565666</name>
</gene>
<dbReference type="InterPro" id="IPR008271">
    <property type="entry name" value="Ser/Thr_kinase_AS"/>
</dbReference>
<evidence type="ECO:0000256" key="4">
    <source>
        <dbReference type="ARBA" id="ARBA00022741"/>
    </source>
</evidence>
<evidence type="ECO:0000256" key="2">
    <source>
        <dbReference type="ARBA" id="ARBA00022527"/>
    </source>
</evidence>
<dbReference type="Proteomes" id="UP000799750">
    <property type="component" value="Unassembled WGS sequence"/>
</dbReference>
<feature type="region of interest" description="Disordered" evidence="10">
    <location>
        <begin position="355"/>
        <end position="375"/>
    </location>
</feature>
<dbReference type="AlphaFoldDB" id="A0A6A6QEM6"/>
<keyword evidence="6 9" id="KW-0067">ATP-binding</keyword>
<evidence type="ECO:0000256" key="3">
    <source>
        <dbReference type="ARBA" id="ARBA00022679"/>
    </source>
</evidence>
<dbReference type="SUPFAM" id="SSF56112">
    <property type="entry name" value="Protein kinase-like (PK-like)"/>
    <property type="match status" value="1"/>
</dbReference>
<dbReference type="PANTHER" id="PTHR43895:SF32">
    <property type="entry name" value="SERINE_THREONINE-PROTEIN KINASE CHK1"/>
    <property type="match status" value="1"/>
</dbReference>
<name>A0A6A6QEM6_9PEZI</name>
<dbReference type="GO" id="GO:0007095">
    <property type="term" value="P:mitotic G2 DNA damage checkpoint signaling"/>
    <property type="evidence" value="ECO:0007669"/>
    <property type="project" value="TreeGrafter"/>
</dbReference>
<dbReference type="SMART" id="SM00220">
    <property type="entry name" value="S_TKc"/>
    <property type="match status" value="1"/>
</dbReference>